<organism evidence="2 3">
    <name type="scientific">Mycena belliarum</name>
    <dbReference type="NCBI Taxonomy" id="1033014"/>
    <lineage>
        <taxon>Eukaryota</taxon>
        <taxon>Fungi</taxon>
        <taxon>Dikarya</taxon>
        <taxon>Basidiomycota</taxon>
        <taxon>Agaricomycotina</taxon>
        <taxon>Agaricomycetes</taxon>
        <taxon>Agaricomycetidae</taxon>
        <taxon>Agaricales</taxon>
        <taxon>Marasmiineae</taxon>
        <taxon>Mycenaceae</taxon>
        <taxon>Mycena</taxon>
    </lineage>
</organism>
<gene>
    <name evidence="2" type="ORF">B0H15DRAFT_943242</name>
</gene>
<proteinExistence type="predicted"/>
<accession>A0AAD6XVF5</accession>
<protein>
    <submittedName>
        <fullName evidence="2">Uncharacterized protein</fullName>
    </submittedName>
</protein>
<name>A0AAD6XVF5_9AGAR</name>
<evidence type="ECO:0000313" key="2">
    <source>
        <dbReference type="EMBL" id="KAJ7102304.1"/>
    </source>
</evidence>
<sequence>MAFSSPFHRDHLLRTKEYTASSLFPSAFSFAKAPKGHILKLVVPGPIDPDAPAPPDAIIIVIGMVSASSLWLSPTGNWSPNSQYSKSLREAKYTFIITKPVNDPTFAPDFAASITALKRTQSSISKTGNNKWFIVKDTSDDAIRFATHVFQPKVPDSELDLPDIHTWPVKTEAREALEAITESHSIRDFVVFDTDNSRIEPLEIANKLRGAIVECSFRLKHFQIGDDDSFNAEIEQIVILRHAPSQPPSPYKKTTPYRPPVRATTRPEKSRVLAWGIRRLIDRPCY</sequence>
<dbReference type="AlphaFoldDB" id="A0AAD6XVF5"/>
<evidence type="ECO:0000256" key="1">
    <source>
        <dbReference type="SAM" id="MobiDB-lite"/>
    </source>
</evidence>
<evidence type="ECO:0000313" key="3">
    <source>
        <dbReference type="Proteomes" id="UP001222325"/>
    </source>
</evidence>
<comment type="caution">
    <text evidence="2">The sequence shown here is derived from an EMBL/GenBank/DDBJ whole genome shotgun (WGS) entry which is preliminary data.</text>
</comment>
<dbReference type="Proteomes" id="UP001222325">
    <property type="component" value="Unassembled WGS sequence"/>
</dbReference>
<reference evidence="2" key="1">
    <citation type="submission" date="2023-03" db="EMBL/GenBank/DDBJ databases">
        <title>Massive genome expansion in bonnet fungi (Mycena s.s.) driven by repeated elements and novel gene families across ecological guilds.</title>
        <authorList>
            <consortium name="Lawrence Berkeley National Laboratory"/>
            <person name="Harder C.B."/>
            <person name="Miyauchi S."/>
            <person name="Viragh M."/>
            <person name="Kuo A."/>
            <person name="Thoen E."/>
            <person name="Andreopoulos B."/>
            <person name="Lu D."/>
            <person name="Skrede I."/>
            <person name="Drula E."/>
            <person name="Henrissat B."/>
            <person name="Morin E."/>
            <person name="Kohler A."/>
            <person name="Barry K."/>
            <person name="LaButti K."/>
            <person name="Morin E."/>
            <person name="Salamov A."/>
            <person name="Lipzen A."/>
            <person name="Mereny Z."/>
            <person name="Hegedus B."/>
            <person name="Baldrian P."/>
            <person name="Stursova M."/>
            <person name="Weitz H."/>
            <person name="Taylor A."/>
            <person name="Grigoriev I.V."/>
            <person name="Nagy L.G."/>
            <person name="Martin F."/>
            <person name="Kauserud H."/>
        </authorList>
    </citation>
    <scope>NUCLEOTIDE SEQUENCE</scope>
    <source>
        <strain evidence="2">CBHHK173m</strain>
    </source>
</reference>
<dbReference type="EMBL" id="JARJCN010000003">
    <property type="protein sequence ID" value="KAJ7102304.1"/>
    <property type="molecule type" value="Genomic_DNA"/>
</dbReference>
<feature type="region of interest" description="Disordered" evidence="1">
    <location>
        <begin position="244"/>
        <end position="263"/>
    </location>
</feature>
<keyword evidence="3" id="KW-1185">Reference proteome</keyword>